<organism evidence="2 3">
    <name type="scientific">Ilex paraguariensis</name>
    <name type="common">yerba mate</name>
    <dbReference type="NCBI Taxonomy" id="185542"/>
    <lineage>
        <taxon>Eukaryota</taxon>
        <taxon>Viridiplantae</taxon>
        <taxon>Streptophyta</taxon>
        <taxon>Embryophyta</taxon>
        <taxon>Tracheophyta</taxon>
        <taxon>Spermatophyta</taxon>
        <taxon>Magnoliopsida</taxon>
        <taxon>eudicotyledons</taxon>
        <taxon>Gunneridae</taxon>
        <taxon>Pentapetalae</taxon>
        <taxon>asterids</taxon>
        <taxon>campanulids</taxon>
        <taxon>Aquifoliales</taxon>
        <taxon>Aquifoliaceae</taxon>
        <taxon>Ilex</taxon>
    </lineage>
</organism>
<sequence>MISWHFLVDHTHFKIVIERLQEIAAEEKHNSNLDDSVDLADEDPAETATPETNEEVTKYEQTEEGEIEIMETDVPEVHSPVKSDNSEDDCYRWSQYKSEL</sequence>
<accession>A0ABC8SC10</accession>
<feature type="compositionally biased region" description="Acidic residues" evidence="1">
    <location>
        <begin position="35"/>
        <end position="45"/>
    </location>
</feature>
<evidence type="ECO:0000256" key="1">
    <source>
        <dbReference type="SAM" id="MobiDB-lite"/>
    </source>
</evidence>
<dbReference type="EMBL" id="CAUOFW020002517">
    <property type="protein sequence ID" value="CAK9154360.1"/>
    <property type="molecule type" value="Genomic_DNA"/>
</dbReference>
<dbReference type="Proteomes" id="UP001642360">
    <property type="component" value="Unassembled WGS sequence"/>
</dbReference>
<proteinExistence type="predicted"/>
<comment type="caution">
    <text evidence="2">The sequence shown here is derived from an EMBL/GenBank/DDBJ whole genome shotgun (WGS) entry which is preliminary data.</text>
</comment>
<reference evidence="2 3" key="1">
    <citation type="submission" date="2024-02" db="EMBL/GenBank/DDBJ databases">
        <authorList>
            <person name="Vignale AGUSTIN F."/>
            <person name="Sosa J E."/>
            <person name="Modenutti C."/>
        </authorList>
    </citation>
    <scope>NUCLEOTIDE SEQUENCE [LARGE SCALE GENOMIC DNA]</scope>
</reference>
<protein>
    <submittedName>
        <fullName evidence="2">Uncharacterized protein</fullName>
    </submittedName>
</protein>
<evidence type="ECO:0000313" key="3">
    <source>
        <dbReference type="Proteomes" id="UP001642360"/>
    </source>
</evidence>
<evidence type="ECO:0000313" key="2">
    <source>
        <dbReference type="EMBL" id="CAK9154360.1"/>
    </source>
</evidence>
<feature type="region of interest" description="Disordered" evidence="1">
    <location>
        <begin position="29"/>
        <end position="65"/>
    </location>
</feature>
<name>A0ABC8SC10_9AQUA</name>
<dbReference type="AlphaFoldDB" id="A0ABC8SC10"/>
<keyword evidence="3" id="KW-1185">Reference proteome</keyword>
<gene>
    <name evidence="2" type="ORF">ILEXP_LOCUS22677</name>
</gene>